<evidence type="ECO:0000256" key="4">
    <source>
        <dbReference type="ARBA" id="ARBA00022692"/>
    </source>
</evidence>
<feature type="transmembrane region" description="Helical" evidence="10">
    <location>
        <begin position="475"/>
        <end position="496"/>
    </location>
</feature>
<keyword evidence="7 10" id="KW-0443">Lipid metabolism</keyword>
<keyword evidence="6 10" id="KW-1133">Transmembrane helix</keyword>
<dbReference type="Pfam" id="PF03015">
    <property type="entry name" value="Sterile"/>
    <property type="match status" value="1"/>
</dbReference>
<dbReference type="InterPro" id="IPR033640">
    <property type="entry name" value="FAR_C"/>
</dbReference>
<accession>A0A336LU08</accession>
<evidence type="ECO:0000256" key="3">
    <source>
        <dbReference type="ARBA" id="ARBA00022516"/>
    </source>
</evidence>
<keyword evidence="5 10" id="KW-0521">NADP</keyword>
<comment type="subcellular location">
    <subcellularLocation>
        <location evidence="1">Membrane</location>
        <topology evidence="1">Multi-pass membrane protein</topology>
    </subcellularLocation>
</comment>
<reference evidence="14" key="2">
    <citation type="submission" date="2018-07" db="EMBL/GenBank/DDBJ databases">
        <authorList>
            <person name="Quirk P.G."/>
            <person name="Krulwich T.A."/>
        </authorList>
    </citation>
    <scope>NUCLEOTIDE SEQUENCE</scope>
</reference>
<comment type="similarity">
    <text evidence="2 10">Belongs to the fatty acyl-CoA reductase family.</text>
</comment>
<dbReference type="GO" id="GO:0035336">
    <property type="term" value="P:long-chain fatty-acyl-CoA metabolic process"/>
    <property type="evidence" value="ECO:0007669"/>
    <property type="project" value="TreeGrafter"/>
</dbReference>
<evidence type="ECO:0000259" key="11">
    <source>
        <dbReference type="Pfam" id="PF03015"/>
    </source>
</evidence>
<feature type="transmembrane region" description="Helical" evidence="10">
    <location>
        <begin position="364"/>
        <end position="382"/>
    </location>
</feature>
<dbReference type="EMBL" id="UFQT01000192">
    <property type="protein sequence ID" value="SSX21415.1"/>
    <property type="molecule type" value="Genomic_DNA"/>
</dbReference>
<dbReference type="InterPro" id="IPR013120">
    <property type="entry name" value="FAR_NAD-bd"/>
</dbReference>
<gene>
    <name evidence="14" type="primary">CSON004586</name>
</gene>
<dbReference type="AlphaFoldDB" id="A0A336LU08"/>
<dbReference type="FunFam" id="3.40.50.720:FF:000143">
    <property type="entry name" value="Fatty acyl-CoA reductase"/>
    <property type="match status" value="1"/>
</dbReference>
<sequence>MSVQKINSIEGFSSPVKEFYKNKTIFLTGGTGFLGQIIIEKLLRCCEIDKLYILIRSKRGKSWQERIQDICADPLFNTVKQQNPLFYEKIVCVTGDCSQPNLGLSLENQQILCDNVQIVFHAAATVRFDEKLSIALNVNVRGTQNVVSLCQNITHLMAFVHISTAFSNCNRPEIREKIYEPTRDMVRIMNAMSSELIDVTQDALIEGFPNSYVFSKHIAEYVVKKSAKNLPIVVFRPAIVMCTYDDPVTGWINNFYGPIGLMYGAATGALRVFPINKKGHAEFVPVDMCVSAILASAWDIAHTKGTRTEIPVYNFVPKKSNPITFEKFIRIQLDAADTIPLAKCYWYYTFSMIESHTLAKILHFFYHVIPAFFVDLMMSLMGKKFRLMPIYKKISKMMDALPYFYYHQWIWHDNNVSELWRKLDPNDRKWLFFDMGQLNWPKYMYNALVGMRWYVVKEDESTIPIGLQKQKRFKILHYTIVYTIQAIILYFIWLFITKIYFRNF</sequence>
<dbReference type="InterPro" id="IPR036291">
    <property type="entry name" value="NAD(P)-bd_dom_sf"/>
</dbReference>
<dbReference type="PANTHER" id="PTHR11011:SF60">
    <property type="entry name" value="FATTY ACYL-COA REDUCTASE-RELATED"/>
    <property type="match status" value="1"/>
</dbReference>
<dbReference type="OMA" id="LLFTIWQ"/>
<organism evidence="14">
    <name type="scientific">Culicoides sonorensis</name>
    <name type="common">Biting midge</name>
    <dbReference type="NCBI Taxonomy" id="179676"/>
    <lineage>
        <taxon>Eukaryota</taxon>
        <taxon>Metazoa</taxon>
        <taxon>Ecdysozoa</taxon>
        <taxon>Arthropoda</taxon>
        <taxon>Hexapoda</taxon>
        <taxon>Insecta</taxon>
        <taxon>Pterygota</taxon>
        <taxon>Neoptera</taxon>
        <taxon>Endopterygota</taxon>
        <taxon>Diptera</taxon>
        <taxon>Nematocera</taxon>
        <taxon>Chironomoidea</taxon>
        <taxon>Ceratopogonidae</taxon>
        <taxon>Ceratopogoninae</taxon>
        <taxon>Culicoides</taxon>
        <taxon>Monoculicoides</taxon>
    </lineage>
</organism>
<comment type="function">
    <text evidence="10">Catalyzes the reduction of fatty acyl-CoA to fatty alcohols.</text>
</comment>
<dbReference type="CDD" id="cd05236">
    <property type="entry name" value="FAR-N_SDR_e"/>
    <property type="match status" value="1"/>
</dbReference>
<dbReference type="CDD" id="cd09071">
    <property type="entry name" value="FAR_C"/>
    <property type="match status" value="1"/>
</dbReference>
<evidence type="ECO:0000256" key="8">
    <source>
        <dbReference type="ARBA" id="ARBA00023136"/>
    </source>
</evidence>
<evidence type="ECO:0000256" key="5">
    <source>
        <dbReference type="ARBA" id="ARBA00022857"/>
    </source>
</evidence>
<dbReference type="PANTHER" id="PTHR11011">
    <property type="entry name" value="MALE STERILITY PROTEIN 2-RELATED"/>
    <property type="match status" value="1"/>
</dbReference>
<reference evidence="13" key="1">
    <citation type="submission" date="2018-04" db="EMBL/GenBank/DDBJ databases">
        <authorList>
            <person name="Go L.Y."/>
            <person name="Mitchell J.A."/>
        </authorList>
    </citation>
    <scope>NUCLEOTIDE SEQUENCE</scope>
    <source>
        <tissue evidence="13">Whole organism</tissue>
    </source>
</reference>
<evidence type="ECO:0000313" key="14">
    <source>
        <dbReference type="EMBL" id="SSX21415.1"/>
    </source>
</evidence>
<keyword evidence="8 10" id="KW-0472">Membrane</keyword>
<proteinExistence type="inferred from homology"/>
<evidence type="ECO:0000256" key="1">
    <source>
        <dbReference type="ARBA" id="ARBA00004141"/>
    </source>
</evidence>
<evidence type="ECO:0000256" key="10">
    <source>
        <dbReference type="RuleBase" id="RU363097"/>
    </source>
</evidence>
<dbReference type="GO" id="GO:0016020">
    <property type="term" value="C:membrane"/>
    <property type="evidence" value="ECO:0007669"/>
    <property type="project" value="UniProtKB-SubCell"/>
</dbReference>
<dbReference type="VEuPathDB" id="VectorBase:CSON004586"/>
<dbReference type="GO" id="GO:0005777">
    <property type="term" value="C:peroxisome"/>
    <property type="evidence" value="ECO:0007669"/>
    <property type="project" value="TreeGrafter"/>
</dbReference>
<dbReference type="GO" id="GO:0102965">
    <property type="term" value="F:alcohol-forming long-chain fatty acyl-CoA reductase activity"/>
    <property type="evidence" value="ECO:0007669"/>
    <property type="project" value="UniProtKB-EC"/>
</dbReference>
<name>A0A336LU08_CULSO</name>
<dbReference type="EC" id="1.2.1.84" evidence="10"/>
<dbReference type="SUPFAM" id="SSF51735">
    <property type="entry name" value="NAD(P)-binding Rossmann-fold domains"/>
    <property type="match status" value="1"/>
</dbReference>
<evidence type="ECO:0000256" key="2">
    <source>
        <dbReference type="ARBA" id="ARBA00005928"/>
    </source>
</evidence>
<evidence type="ECO:0000256" key="6">
    <source>
        <dbReference type="ARBA" id="ARBA00022989"/>
    </source>
</evidence>
<dbReference type="Gene3D" id="3.40.50.720">
    <property type="entry name" value="NAD(P)-binding Rossmann-like Domain"/>
    <property type="match status" value="1"/>
</dbReference>
<feature type="domain" description="Thioester reductase (TE)" evidence="12">
    <location>
        <begin position="27"/>
        <end position="293"/>
    </location>
</feature>
<evidence type="ECO:0000313" key="13">
    <source>
        <dbReference type="EMBL" id="SSX01035.1"/>
    </source>
</evidence>
<evidence type="ECO:0000256" key="7">
    <source>
        <dbReference type="ARBA" id="ARBA00023098"/>
    </source>
</evidence>
<evidence type="ECO:0000256" key="9">
    <source>
        <dbReference type="ARBA" id="ARBA00052530"/>
    </source>
</evidence>
<feature type="domain" description="Fatty acyl-CoA reductase C-terminal" evidence="11">
    <location>
        <begin position="366"/>
        <end position="458"/>
    </location>
</feature>
<dbReference type="Pfam" id="PF07993">
    <property type="entry name" value="NAD_binding_4"/>
    <property type="match status" value="1"/>
</dbReference>
<evidence type="ECO:0000259" key="12">
    <source>
        <dbReference type="Pfam" id="PF07993"/>
    </source>
</evidence>
<comment type="catalytic activity">
    <reaction evidence="9 10">
        <text>a long-chain fatty acyl-CoA + 2 NADPH + 2 H(+) = a long-chain primary fatty alcohol + 2 NADP(+) + CoA</text>
        <dbReference type="Rhea" id="RHEA:52716"/>
        <dbReference type="ChEBI" id="CHEBI:15378"/>
        <dbReference type="ChEBI" id="CHEBI:57287"/>
        <dbReference type="ChEBI" id="CHEBI:57783"/>
        <dbReference type="ChEBI" id="CHEBI:58349"/>
        <dbReference type="ChEBI" id="CHEBI:77396"/>
        <dbReference type="ChEBI" id="CHEBI:83139"/>
        <dbReference type="EC" id="1.2.1.84"/>
    </reaction>
</comment>
<dbReference type="EMBL" id="UFQS01000192">
    <property type="protein sequence ID" value="SSX01035.1"/>
    <property type="molecule type" value="Genomic_DNA"/>
</dbReference>
<keyword evidence="3 10" id="KW-0444">Lipid biosynthesis</keyword>
<dbReference type="GO" id="GO:0080019">
    <property type="term" value="F:alcohol-forming very long-chain fatty acyl-CoA reductase activity"/>
    <property type="evidence" value="ECO:0007669"/>
    <property type="project" value="InterPro"/>
</dbReference>
<dbReference type="InterPro" id="IPR026055">
    <property type="entry name" value="FAR"/>
</dbReference>
<protein>
    <recommendedName>
        <fullName evidence="10">Fatty acyl-CoA reductase</fullName>
        <ecNumber evidence="10">1.2.1.84</ecNumber>
    </recommendedName>
</protein>
<keyword evidence="4 10" id="KW-0812">Transmembrane</keyword>
<keyword evidence="10" id="KW-0560">Oxidoreductase</keyword>